<sequence length="478" mass="56041">MERNINMKKIIFLLKTFALVFAIACNGQEKNNDMKHIAPYNISHEGDGKKFNYDDFSIEIIKKAKKDLNNLGFKFPVKEVFRERILKVYGMDVFKYDNNIIALRPSDFPEIVVKNENYILVQDSDSDNEFFINAEMLLYYNKFVFYKDKNAFNLLKVVNPYLLKDLVIAYGYNEDKELIKYVLKDYDFDNVVNTHDLLFSYNPENNKYRLRKGIMDDIENLVYGGKVEDFSYAKEGNGYNSISEIIQKIEYQKNNYVNPDETIAYLYDKELQVGILGYIQQKLDNSPAYIKFLKKNNFYKFEKLKQYVEVIYQSPDGDKVENNKFYIDDPDGYTNLRKEKSSSSEVLQKIKSGEFIDLLDNSGDWWQVKTKEGKTGYVHKSRIKSGNTSKHSTSYLLYDRPDFSSFFREILAKGEIEIVHSTKGWDFVKIDGVTGYLATEEAIKEKEKMAQKKFSFLAEEESEEKSKKRKGFWDNLLG</sequence>
<feature type="signal peptide" evidence="2">
    <location>
        <begin position="1"/>
        <end position="24"/>
    </location>
</feature>
<evidence type="ECO:0000256" key="1">
    <source>
        <dbReference type="SAM" id="MobiDB-lite"/>
    </source>
</evidence>
<evidence type="ECO:0000313" key="5">
    <source>
        <dbReference type="Proteomes" id="UP001348397"/>
    </source>
</evidence>
<name>A0ABU6HP11_9FLAO</name>
<accession>A0ABU6HP11</accession>
<proteinExistence type="predicted"/>
<feature type="domain" description="SH3b" evidence="3">
    <location>
        <begin position="321"/>
        <end position="387"/>
    </location>
</feature>
<dbReference type="InterPro" id="IPR052354">
    <property type="entry name" value="Cell_Wall_Dynamics_Protein"/>
</dbReference>
<keyword evidence="2" id="KW-0732">Signal</keyword>
<comment type="caution">
    <text evidence="4">The sequence shown here is derived from an EMBL/GenBank/DDBJ whole genome shotgun (WGS) entry which is preliminary data.</text>
</comment>
<organism evidence="4 5">
    <name type="scientific">Chryseobacterium salviniae</name>
    <dbReference type="NCBI Taxonomy" id="3101750"/>
    <lineage>
        <taxon>Bacteria</taxon>
        <taxon>Pseudomonadati</taxon>
        <taxon>Bacteroidota</taxon>
        <taxon>Flavobacteriia</taxon>
        <taxon>Flavobacteriales</taxon>
        <taxon>Weeksellaceae</taxon>
        <taxon>Chryseobacterium group</taxon>
        <taxon>Chryseobacterium</taxon>
    </lineage>
</organism>
<evidence type="ECO:0000256" key="2">
    <source>
        <dbReference type="SAM" id="SignalP"/>
    </source>
</evidence>
<gene>
    <name evidence="4" type="ORF">SOP96_00515</name>
</gene>
<evidence type="ECO:0000259" key="3">
    <source>
        <dbReference type="PROSITE" id="PS51781"/>
    </source>
</evidence>
<protein>
    <submittedName>
        <fullName evidence="4">SH3 domain-containing protein</fullName>
    </submittedName>
</protein>
<evidence type="ECO:0000313" key="4">
    <source>
        <dbReference type="EMBL" id="MEC3874193.1"/>
    </source>
</evidence>
<dbReference type="PANTHER" id="PTHR34408">
    <property type="entry name" value="FAMILY PROTEIN, PUTATIVE-RELATED"/>
    <property type="match status" value="1"/>
</dbReference>
<keyword evidence="5" id="KW-1185">Reference proteome</keyword>
<dbReference type="Gene3D" id="2.30.30.40">
    <property type="entry name" value="SH3 Domains"/>
    <property type="match status" value="1"/>
</dbReference>
<dbReference type="Proteomes" id="UP001348397">
    <property type="component" value="Unassembled WGS sequence"/>
</dbReference>
<reference evidence="4 5" key="1">
    <citation type="submission" date="2024-01" db="EMBL/GenBank/DDBJ databases">
        <title>Chryseobacterium sp. T9W2-O.</title>
        <authorList>
            <person name="Maltman C."/>
        </authorList>
    </citation>
    <scope>NUCLEOTIDE SEQUENCE [LARGE SCALE GENOMIC DNA]</scope>
    <source>
        <strain evidence="4 5">T9W2-O</strain>
    </source>
</reference>
<feature type="chain" id="PRO_5046316097" evidence="2">
    <location>
        <begin position="25"/>
        <end position="478"/>
    </location>
</feature>
<dbReference type="InterPro" id="IPR003646">
    <property type="entry name" value="SH3-like_bac-type"/>
</dbReference>
<dbReference type="PROSITE" id="PS51781">
    <property type="entry name" value="SH3B"/>
    <property type="match status" value="1"/>
</dbReference>
<feature type="region of interest" description="Disordered" evidence="1">
    <location>
        <begin position="459"/>
        <end position="478"/>
    </location>
</feature>
<dbReference type="EMBL" id="JAYLAA010000001">
    <property type="protein sequence ID" value="MEC3874193.1"/>
    <property type="molecule type" value="Genomic_DNA"/>
</dbReference>
<dbReference type="Pfam" id="PF08239">
    <property type="entry name" value="SH3_3"/>
    <property type="match status" value="1"/>
</dbReference>
<dbReference type="SMART" id="SM00287">
    <property type="entry name" value="SH3b"/>
    <property type="match status" value="1"/>
</dbReference>